<name>A0A9I9EH25_CUCME</name>
<organism evidence="1">
    <name type="scientific">Cucumis melo</name>
    <name type="common">Muskmelon</name>
    <dbReference type="NCBI Taxonomy" id="3656"/>
    <lineage>
        <taxon>Eukaryota</taxon>
        <taxon>Viridiplantae</taxon>
        <taxon>Streptophyta</taxon>
        <taxon>Embryophyta</taxon>
        <taxon>Tracheophyta</taxon>
        <taxon>Spermatophyta</taxon>
        <taxon>Magnoliopsida</taxon>
        <taxon>eudicotyledons</taxon>
        <taxon>Gunneridae</taxon>
        <taxon>Pentapetalae</taxon>
        <taxon>rosids</taxon>
        <taxon>fabids</taxon>
        <taxon>Cucurbitales</taxon>
        <taxon>Cucurbitaceae</taxon>
        <taxon>Benincaseae</taxon>
        <taxon>Cucumis</taxon>
    </lineage>
</organism>
<accession>A0A9I9EH25</accession>
<reference evidence="1" key="1">
    <citation type="submission" date="2023-03" db="UniProtKB">
        <authorList>
            <consortium name="EnsemblPlants"/>
        </authorList>
    </citation>
    <scope>IDENTIFICATION</scope>
</reference>
<dbReference type="EnsemblPlants" id="MELO3C033682.2.1">
    <property type="protein sequence ID" value="MELO3C033682.2.1"/>
    <property type="gene ID" value="MELO3C033682.2"/>
</dbReference>
<proteinExistence type="predicted"/>
<evidence type="ECO:0000313" key="1">
    <source>
        <dbReference type="EnsemblPlants" id="MELO3C033682.2.1"/>
    </source>
</evidence>
<dbReference type="AlphaFoldDB" id="A0A9I9EH25"/>
<sequence>MSSDVFFPTLFLTSLSVLENQLPTYLKPIPTFLCIESMPTCCSDNKLTSQVLCVIGYTHNNSTPSLMDD</sequence>
<protein>
    <submittedName>
        <fullName evidence="1">Uncharacterized protein</fullName>
    </submittedName>
</protein>
<dbReference type="Gramene" id="MELO3C033682.2.1">
    <property type="protein sequence ID" value="MELO3C033682.2.1"/>
    <property type="gene ID" value="MELO3C033682.2"/>
</dbReference>